<dbReference type="EMBL" id="FMXQ01000008">
    <property type="protein sequence ID" value="SDB47141.1"/>
    <property type="molecule type" value="Genomic_DNA"/>
</dbReference>
<reference evidence="1 2" key="1">
    <citation type="submission" date="2016-10" db="EMBL/GenBank/DDBJ databases">
        <authorList>
            <person name="de Groot N.N."/>
        </authorList>
    </citation>
    <scope>NUCLEOTIDE SEQUENCE [LARGE SCALE GENOMIC DNA]</scope>
    <source>
        <strain evidence="1 2">ATCC 35022</strain>
    </source>
</reference>
<name>A0A1G6DPU9_9HYPH</name>
<organism evidence="1 2">
    <name type="scientific">Bauldia litoralis</name>
    <dbReference type="NCBI Taxonomy" id="665467"/>
    <lineage>
        <taxon>Bacteria</taxon>
        <taxon>Pseudomonadati</taxon>
        <taxon>Pseudomonadota</taxon>
        <taxon>Alphaproteobacteria</taxon>
        <taxon>Hyphomicrobiales</taxon>
        <taxon>Kaistiaceae</taxon>
        <taxon>Bauldia</taxon>
    </lineage>
</organism>
<dbReference type="STRING" id="665467.SAMN02982931_03598"/>
<evidence type="ECO:0000313" key="1">
    <source>
        <dbReference type="EMBL" id="SDB47141.1"/>
    </source>
</evidence>
<dbReference type="AlphaFoldDB" id="A0A1G6DPU9"/>
<evidence type="ECO:0000313" key="2">
    <source>
        <dbReference type="Proteomes" id="UP000199071"/>
    </source>
</evidence>
<proteinExistence type="predicted"/>
<protein>
    <submittedName>
        <fullName evidence="1">Uncharacterized protein</fullName>
    </submittedName>
</protein>
<accession>A0A1G6DPU9</accession>
<gene>
    <name evidence="1" type="ORF">SAMN02982931_03598</name>
</gene>
<keyword evidence="2" id="KW-1185">Reference proteome</keyword>
<sequence>MAGYGVPETDIATVIGIDPKTLRRHYRQELDTGHIKANSKVAENLFRKATGDGRESVVAAIFWLKTRARWKETMVNEVRVASADPLSQLLEQVAETGRRIHDPRGADA</sequence>
<feature type="non-terminal residue" evidence="1">
    <location>
        <position position="108"/>
    </location>
</feature>
<dbReference type="Proteomes" id="UP000199071">
    <property type="component" value="Unassembled WGS sequence"/>
</dbReference>